<name>A0AAD8DMS9_MYTSE</name>
<dbReference type="Pfam" id="PF05375">
    <property type="entry name" value="Pacifastin_I"/>
    <property type="match status" value="2"/>
</dbReference>
<feature type="disulfide bond" evidence="7">
    <location>
        <begin position="111"/>
        <end position="121"/>
    </location>
</feature>
<evidence type="ECO:0000256" key="5">
    <source>
        <dbReference type="ARBA" id="ARBA00023157"/>
    </source>
</evidence>
<dbReference type="GO" id="GO:0004867">
    <property type="term" value="F:serine-type endopeptidase inhibitor activity"/>
    <property type="evidence" value="ECO:0007669"/>
    <property type="project" value="UniProtKB-UniRule"/>
</dbReference>
<keyword evidence="2" id="KW-0964">Secreted</keyword>
<evidence type="ECO:0000256" key="2">
    <source>
        <dbReference type="ARBA" id="ARBA00022525"/>
    </source>
</evidence>
<evidence type="ECO:0000313" key="11">
    <source>
        <dbReference type="Proteomes" id="UP001231518"/>
    </source>
</evidence>
<dbReference type="PROSITE" id="PS51446">
    <property type="entry name" value="PACIFASTIN"/>
    <property type="match status" value="1"/>
</dbReference>
<evidence type="ECO:0000259" key="9">
    <source>
        <dbReference type="PROSITE" id="PS51446"/>
    </source>
</evidence>
<feature type="signal peptide" evidence="8">
    <location>
        <begin position="1"/>
        <end position="19"/>
    </location>
</feature>
<gene>
    <name evidence="10" type="ORF">PYW07_009650</name>
</gene>
<dbReference type="GO" id="GO:0005576">
    <property type="term" value="C:extracellular region"/>
    <property type="evidence" value="ECO:0007669"/>
    <property type="project" value="UniProtKB-SubCell"/>
</dbReference>
<evidence type="ECO:0000256" key="8">
    <source>
        <dbReference type="SAM" id="SignalP"/>
    </source>
</evidence>
<dbReference type="Proteomes" id="UP001231518">
    <property type="component" value="Chromosome 23"/>
</dbReference>
<dbReference type="AlphaFoldDB" id="A0AAD8DMS9"/>
<keyword evidence="8" id="KW-0732">Signal</keyword>
<sequence>MKCSIFVCLLVCLTRFCDGLAIKCLPGATDPACTPDSKQFNIPEPNQPWSEASEVQCLAGTEWESNCHYCRCSYQGRAECLKQSTDCDIGIKAEPALCKVNTTFQRDCNTCICLENGLGLCTLEFCRRSDVVVSAPEILIATVNSESDSTDAQKSAETVVVAPSQDHYDVENFLQLGHDFIIVKRSICKPLQEFMMDCNPCKCASDGLSYSCTHNECLESEADKDKEVEVFMQSEGQDHIERHSVCRASNTFYIGCNACRCNGLGTDYTCTNKPCPLPADVELFHELKDIKPAVPYSGESDHKLRATKL</sequence>
<dbReference type="InterPro" id="IPR008037">
    <property type="entry name" value="Pacifastin_dom"/>
</dbReference>
<keyword evidence="5 7" id="KW-1015">Disulfide bond</keyword>
<comment type="similarity">
    <text evidence="6 7">Belongs to the protease inhibitor I19 family.</text>
</comment>
<evidence type="ECO:0000313" key="10">
    <source>
        <dbReference type="EMBL" id="KAJ8710284.1"/>
    </source>
</evidence>
<comment type="caution">
    <text evidence="10">The sequence shown here is derived from an EMBL/GenBank/DDBJ whole genome shotgun (WGS) entry which is preliminary data.</text>
</comment>
<evidence type="ECO:0000256" key="3">
    <source>
        <dbReference type="ARBA" id="ARBA00022690"/>
    </source>
</evidence>
<feature type="disulfide bond" evidence="7">
    <location>
        <begin position="98"/>
        <end position="113"/>
    </location>
</feature>
<protein>
    <recommendedName>
        <fullName evidence="9">Pacifastin domain-containing protein</fullName>
    </recommendedName>
</protein>
<proteinExistence type="inferred from homology"/>
<feature type="domain" description="Pacifastin" evidence="9">
    <location>
        <begin position="95"/>
        <end position="129"/>
    </location>
</feature>
<accession>A0AAD8DMS9</accession>
<dbReference type="SUPFAM" id="SSF57283">
    <property type="entry name" value="PMP inhibitors"/>
    <property type="match status" value="3"/>
</dbReference>
<comment type="subcellular location">
    <subcellularLocation>
        <location evidence="1">Secreted</location>
    </subcellularLocation>
</comment>
<comment type="caution">
    <text evidence="7">Lacks conserved residue(s) required for the propagation of feature annotation.</text>
</comment>
<feature type="disulfide bond" evidence="7">
    <location>
        <begin position="108"/>
        <end position="126"/>
    </location>
</feature>
<keyword evidence="11" id="KW-1185">Reference proteome</keyword>
<dbReference type="EMBL" id="JARGEI010000023">
    <property type="protein sequence ID" value="KAJ8710284.1"/>
    <property type="molecule type" value="Genomic_DNA"/>
</dbReference>
<keyword evidence="3 7" id="KW-0646">Protease inhibitor</keyword>
<evidence type="ECO:0000256" key="7">
    <source>
        <dbReference type="PROSITE-ProRule" id="PRU00776"/>
    </source>
</evidence>
<keyword evidence="4 7" id="KW-0722">Serine protease inhibitor</keyword>
<dbReference type="InterPro" id="IPR036201">
    <property type="entry name" value="Pacifastin_dom_sf"/>
</dbReference>
<reference evidence="10" key="1">
    <citation type="submission" date="2023-03" db="EMBL/GenBank/DDBJ databases">
        <title>Chromosome-level genomes of two armyworms, Mythimna separata and Mythimna loreyi, provide insights into the biosynthesis and reception of sex pheromones.</title>
        <authorList>
            <person name="Zhao H."/>
        </authorList>
    </citation>
    <scope>NUCLEOTIDE SEQUENCE</scope>
    <source>
        <strain evidence="10">BeijingLab</strain>
        <tissue evidence="10">Pupa</tissue>
    </source>
</reference>
<evidence type="ECO:0000256" key="1">
    <source>
        <dbReference type="ARBA" id="ARBA00004613"/>
    </source>
</evidence>
<feature type="chain" id="PRO_5042036248" description="Pacifastin domain-containing protein" evidence="8">
    <location>
        <begin position="20"/>
        <end position="309"/>
    </location>
</feature>
<organism evidence="10 11">
    <name type="scientific">Mythimna separata</name>
    <name type="common">Oriental armyworm</name>
    <name type="synonym">Pseudaletia separata</name>
    <dbReference type="NCBI Taxonomy" id="271217"/>
    <lineage>
        <taxon>Eukaryota</taxon>
        <taxon>Metazoa</taxon>
        <taxon>Ecdysozoa</taxon>
        <taxon>Arthropoda</taxon>
        <taxon>Hexapoda</taxon>
        <taxon>Insecta</taxon>
        <taxon>Pterygota</taxon>
        <taxon>Neoptera</taxon>
        <taxon>Endopterygota</taxon>
        <taxon>Lepidoptera</taxon>
        <taxon>Glossata</taxon>
        <taxon>Ditrysia</taxon>
        <taxon>Noctuoidea</taxon>
        <taxon>Noctuidae</taxon>
        <taxon>Noctuinae</taxon>
        <taxon>Hadenini</taxon>
        <taxon>Mythimna</taxon>
    </lineage>
</organism>
<evidence type="ECO:0000256" key="4">
    <source>
        <dbReference type="ARBA" id="ARBA00022900"/>
    </source>
</evidence>
<evidence type="ECO:0000256" key="6">
    <source>
        <dbReference type="ARBA" id="ARBA00029459"/>
    </source>
</evidence>